<evidence type="ECO:0000256" key="1">
    <source>
        <dbReference type="SAM" id="MobiDB-lite"/>
    </source>
</evidence>
<sequence length="138" mass="15399">MAMMRVFGDELSCWDWRYGMRKVVYHGIYFSTYLTILAPLIEELCLIFHSDLGAELPKGRDAEENKKLAQARVGHKETAIGFGCNRSDPHNVLNPIICGIVNATIAAKTQRRTNEWGEKSRPKGSYISSQGGAIPPDT</sequence>
<evidence type="ECO:0000313" key="3">
    <source>
        <dbReference type="Proteomes" id="UP000002039"/>
    </source>
</evidence>
<dbReference type="EMBL" id="EQ999973">
    <property type="protein sequence ID" value="EEQ84261.2"/>
    <property type="molecule type" value="Genomic_DNA"/>
</dbReference>
<feature type="compositionally biased region" description="Basic and acidic residues" evidence="1">
    <location>
        <begin position="112"/>
        <end position="121"/>
    </location>
</feature>
<protein>
    <submittedName>
        <fullName evidence="2">Uncharacterized protein</fullName>
    </submittedName>
</protein>
<keyword evidence="3" id="KW-1185">Reference proteome</keyword>
<feature type="region of interest" description="Disordered" evidence="1">
    <location>
        <begin position="111"/>
        <end position="138"/>
    </location>
</feature>
<dbReference type="GeneID" id="69023724"/>
<gene>
    <name evidence="2" type="ORF">BDCG_01066</name>
</gene>
<dbReference type="Proteomes" id="UP000002039">
    <property type="component" value="Unassembled WGS sequence"/>
</dbReference>
<dbReference type="RefSeq" id="XP_045272274.1">
    <property type="nucleotide sequence ID" value="XM_045416574.1"/>
</dbReference>
<accession>A0ABP2EN63</accession>
<proteinExistence type="predicted"/>
<organism evidence="2 3">
    <name type="scientific">Ajellomyces dermatitidis (strain ER-3 / ATCC MYA-2586)</name>
    <name type="common">Blastomyces dermatitidis</name>
    <dbReference type="NCBI Taxonomy" id="559297"/>
    <lineage>
        <taxon>Eukaryota</taxon>
        <taxon>Fungi</taxon>
        <taxon>Dikarya</taxon>
        <taxon>Ascomycota</taxon>
        <taxon>Pezizomycotina</taxon>
        <taxon>Eurotiomycetes</taxon>
        <taxon>Eurotiomycetidae</taxon>
        <taxon>Onygenales</taxon>
        <taxon>Ajellomycetaceae</taxon>
        <taxon>Blastomyces</taxon>
    </lineage>
</organism>
<reference evidence="3" key="1">
    <citation type="journal article" date="2015" name="PLoS Genet.">
        <title>The dynamic genome and transcriptome of the human fungal pathogen Blastomyces and close relative Emmonsia.</title>
        <authorList>
            <person name="Munoz J.F."/>
            <person name="Gauthier G.M."/>
            <person name="Desjardins C.A."/>
            <person name="Gallo J.E."/>
            <person name="Holder J."/>
            <person name="Sullivan T.D."/>
            <person name="Marty A.J."/>
            <person name="Carmen J.C."/>
            <person name="Chen Z."/>
            <person name="Ding L."/>
            <person name="Gujja S."/>
            <person name="Magrini V."/>
            <person name="Misas E."/>
            <person name="Mitreva M."/>
            <person name="Priest M."/>
            <person name="Saif S."/>
            <person name="Whiston E.A."/>
            <person name="Young S."/>
            <person name="Zeng Q."/>
            <person name="Goldman W.E."/>
            <person name="Mardis E.R."/>
            <person name="Taylor J.W."/>
            <person name="McEwen J.G."/>
            <person name="Clay O.K."/>
            <person name="Klein B.S."/>
            <person name="Cuomo C.A."/>
        </authorList>
    </citation>
    <scope>NUCLEOTIDE SEQUENCE [LARGE SCALE GENOMIC DNA]</scope>
    <source>
        <strain evidence="3">ER-3 / ATCC MYA-2586</strain>
    </source>
</reference>
<evidence type="ECO:0000313" key="2">
    <source>
        <dbReference type="EMBL" id="EEQ84261.2"/>
    </source>
</evidence>
<name>A0ABP2EN63_AJEDR</name>